<dbReference type="OrthoDB" id="5210863at2759"/>
<evidence type="ECO:0000259" key="1">
    <source>
        <dbReference type="PROSITE" id="PS50181"/>
    </source>
</evidence>
<dbReference type="Pfam" id="PF12937">
    <property type="entry name" value="F-box-like"/>
    <property type="match status" value="1"/>
</dbReference>
<dbReference type="InterPro" id="IPR001810">
    <property type="entry name" value="F-box_dom"/>
</dbReference>
<dbReference type="AlphaFoldDB" id="A0A9N9UN34"/>
<protein>
    <recommendedName>
        <fullName evidence="1">F-box domain-containing protein</fullName>
    </recommendedName>
</protein>
<dbReference type="PROSITE" id="PS50181">
    <property type="entry name" value="FBOX"/>
    <property type="match status" value="1"/>
</dbReference>
<organism evidence="2 3">
    <name type="scientific">Clonostachys byssicola</name>
    <dbReference type="NCBI Taxonomy" id="160290"/>
    <lineage>
        <taxon>Eukaryota</taxon>
        <taxon>Fungi</taxon>
        <taxon>Dikarya</taxon>
        <taxon>Ascomycota</taxon>
        <taxon>Pezizomycotina</taxon>
        <taxon>Sordariomycetes</taxon>
        <taxon>Hypocreomycetidae</taxon>
        <taxon>Hypocreales</taxon>
        <taxon>Bionectriaceae</taxon>
        <taxon>Clonostachys</taxon>
    </lineage>
</organism>
<sequence length="442" mass="50542">MPLSNTPPEIVTQIFSCLETPDLANLCLVNKNFHPIAEYALYSDITFKWDHNQRPRIIALLDTLFRRPERFDWIKALTIDGSNRAGEKYLVPLLGAPRVIYVNVVQTLNTPLTECWTRELKKGRMDAFAAILIAHTTKIRRLTVTGRYIRFPDLIGPVLDLKLSGQLPKFERLNLVTYLRGYDSWSYPLLTRFEEGMCLFHMPTVTHLACHMGSLDRETCKQVLGKPDLRNLTVLVIEGSNAATMCEILALTKNLKSLAWAWEYAARTTDPVTKSLDLDEIITALSHVKDTLESLQLRITIRTNKEYGGKVKMKVMGSFSGLREFNRITELEVPLICLTGSGHQPQPLDHCIPSGIKTISLSCVMLLNDALAWNPSYWWSDQGILGLVQDMSFSASLPQLRRINIFDVDNWFEDGQFFEVLERISRDVEVWVIRRVPLLWDF</sequence>
<dbReference type="EMBL" id="CABFNO020001541">
    <property type="protein sequence ID" value="CAG9997025.1"/>
    <property type="molecule type" value="Genomic_DNA"/>
</dbReference>
<reference evidence="2 3" key="2">
    <citation type="submission" date="2021-10" db="EMBL/GenBank/DDBJ databases">
        <authorList>
            <person name="Piombo E."/>
        </authorList>
    </citation>
    <scope>NUCLEOTIDE SEQUENCE [LARGE SCALE GENOMIC DNA]</scope>
</reference>
<dbReference type="InterPro" id="IPR036047">
    <property type="entry name" value="F-box-like_dom_sf"/>
</dbReference>
<dbReference type="SMART" id="SM00256">
    <property type="entry name" value="FBOX"/>
    <property type="match status" value="1"/>
</dbReference>
<evidence type="ECO:0000313" key="3">
    <source>
        <dbReference type="Proteomes" id="UP000754883"/>
    </source>
</evidence>
<reference evidence="3" key="1">
    <citation type="submission" date="2019-06" db="EMBL/GenBank/DDBJ databases">
        <authorList>
            <person name="Broberg M."/>
        </authorList>
    </citation>
    <scope>NUCLEOTIDE SEQUENCE [LARGE SCALE GENOMIC DNA]</scope>
</reference>
<name>A0A9N9UN34_9HYPO</name>
<accession>A0A9N9UN34</accession>
<dbReference type="Proteomes" id="UP000754883">
    <property type="component" value="Unassembled WGS sequence"/>
</dbReference>
<evidence type="ECO:0000313" key="2">
    <source>
        <dbReference type="EMBL" id="CAG9997025.1"/>
    </source>
</evidence>
<dbReference type="Gene3D" id="1.20.1280.50">
    <property type="match status" value="1"/>
</dbReference>
<comment type="caution">
    <text evidence="2">The sequence shown here is derived from an EMBL/GenBank/DDBJ whole genome shotgun (WGS) entry which is preliminary data.</text>
</comment>
<dbReference type="SUPFAM" id="SSF81383">
    <property type="entry name" value="F-box domain"/>
    <property type="match status" value="1"/>
</dbReference>
<gene>
    <name evidence="2" type="ORF">CBYS24578_00016033</name>
</gene>
<proteinExistence type="predicted"/>
<keyword evidence="3" id="KW-1185">Reference proteome</keyword>
<feature type="domain" description="F-box" evidence="1">
    <location>
        <begin position="1"/>
        <end position="45"/>
    </location>
</feature>